<dbReference type="OrthoDB" id="9926663at2"/>
<gene>
    <name evidence="2" type="ORF">XBKQ1_1590001</name>
</gene>
<dbReference type="HOGENOM" id="CLU_174133_0_0_6"/>
<dbReference type="EMBL" id="CBSY010000067">
    <property type="protein sequence ID" value="CDH18864.1"/>
    <property type="molecule type" value="Genomic_DNA"/>
</dbReference>
<accession>A0A077PGJ7</accession>
<keyword evidence="1" id="KW-0472">Membrane</keyword>
<protein>
    <submittedName>
        <fullName evidence="2">Uncharacterized protein</fullName>
    </submittedName>
</protein>
<comment type="caution">
    <text evidence="2">The sequence shown here is derived from an EMBL/GenBank/DDBJ whole genome shotgun (WGS) entry which is preliminary data.</text>
</comment>
<proteinExistence type="predicted"/>
<evidence type="ECO:0000313" key="2">
    <source>
        <dbReference type="EMBL" id="CDH18864.1"/>
    </source>
</evidence>
<name>A0A077PGJ7_XENBV</name>
<dbReference type="AlphaFoldDB" id="A0A077PGJ7"/>
<evidence type="ECO:0000313" key="3">
    <source>
        <dbReference type="Proteomes" id="UP000028500"/>
    </source>
</evidence>
<keyword evidence="1" id="KW-1133">Transmembrane helix</keyword>
<sequence length="109" mass="12813">MQLRENWQNTCNPHFERTQRPERIAEEITKGMQSSFDKLNETFGKKLSQRLEITEASFDALDKRLKAACDRLENVNSRLQYRFIAWLAVSVVAVVGTLFFLKRFIFILV</sequence>
<reference evidence="2" key="1">
    <citation type="submission" date="2013-07" db="EMBL/GenBank/DDBJ databases">
        <title>Sub-species coevolution in mutualistic symbiosis.</title>
        <authorList>
            <person name="Murfin K."/>
            <person name="Klassen J."/>
            <person name="Lee M."/>
            <person name="Forst S."/>
            <person name="Stock P."/>
            <person name="Goodrich-Blair H."/>
        </authorList>
    </citation>
    <scope>NUCLEOTIDE SEQUENCE [LARGE SCALE GENOMIC DNA]</scope>
    <source>
        <strain evidence="2">Kraussei Quebec</strain>
    </source>
</reference>
<keyword evidence="3" id="KW-1185">Reference proteome</keyword>
<dbReference type="Proteomes" id="UP000028500">
    <property type="component" value="Unassembled WGS sequence"/>
</dbReference>
<organism evidence="2 3">
    <name type="scientific">Xenorhabdus bovienii str. kraussei Quebec</name>
    <dbReference type="NCBI Taxonomy" id="1398203"/>
    <lineage>
        <taxon>Bacteria</taxon>
        <taxon>Pseudomonadati</taxon>
        <taxon>Pseudomonadota</taxon>
        <taxon>Gammaproteobacteria</taxon>
        <taxon>Enterobacterales</taxon>
        <taxon>Morganellaceae</taxon>
        <taxon>Xenorhabdus</taxon>
    </lineage>
</organism>
<keyword evidence="1" id="KW-0812">Transmembrane</keyword>
<dbReference type="RefSeq" id="WP_038246427.1">
    <property type="nucleotide sequence ID" value="NZ_CAWLZI010000149.1"/>
</dbReference>
<evidence type="ECO:0000256" key="1">
    <source>
        <dbReference type="SAM" id="Phobius"/>
    </source>
</evidence>
<feature type="transmembrane region" description="Helical" evidence="1">
    <location>
        <begin position="83"/>
        <end position="101"/>
    </location>
</feature>